<evidence type="ECO:0000256" key="4">
    <source>
        <dbReference type="ARBA" id="ARBA00022692"/>
    </source>
</evidence>
<evidence type="ECO:0000313" key="17">
    <source>
        <dbReference type="Proteomes" id="UP000324973"/>
    </source>
</evidence>
<name>A0A5D4XQD0_9GAMM</name>
<dbReference type="Gene3D" id="2.170.130.10">
    <property type="entry name" value="TonB-dependent receptor, plug domain"/>
    <property type="match status" value="1"/>
</dbReference>
<keyword evidence="7 11" id="KW-0798">TonB box</keyword>
<dbReference type="Pfam" id="PF07715">
    <property type="entry name" value="Plug"/>
    <property type="match status" value="1"/>
</dbReference>
<dbReference type="RefSeq" id="WP_149103399.1">
    <property type="nucleotide sequence ID" value="NZ_VTFT01000001.1"/>
</dbReference>
<evidence type="ECO:0000256" key="6">
    <source>
        <dbReference type="ARBA" id="ARBA00023065"/>
    </source>
</evidence>
<dbReference type="PANTHER" id="PTHR30069">
    <property type="entry name" value="TONB-DEPENDENT OUTER MEMBRANE RECEPTOR"/>
    <property type="match status" value="1"/>
</dbReference>
<reference evidence="16 17" key="1">
    <citation type="submission" date="2019-08" db="EMBL/GenBank/DDBJ databases">
        <title>Luteimonas viscosus sp. nov., isolated from soil of a sunflower field.</title>
        <authorList>
            <person name="Jianli Z."/>
            <person name="Ying Z."/>
        </authorList>
    </citation>
    <scope>NUCLEOTIDE SEQUENCE [LARGE SCALE GENOMIC DNA]</scope>
    <source>
        <strain evidence="16 17">XBU10</strain>
    </source>
</reference>
<evidence type="ECO:0000256" key="9">
    <source>
        <dbReference type="ARBA" id="ARBA00023237"/>
    </source>
</evidence>
<dbReference type="Gene3D" id="2.40.170.20">
    <property type="entry name" value="TonB-dependent receptor, beta-barrel domain"/>
    <property type="match status" value="1"/>
</dbReference>
<organism evidence="16 17">
    <name type="scientific">Luteimonas viscosa</name>
    <dbReference type="NCBI Taxonomy" id="1132694"/>
    <lineage>
        <taxon>Bacteria</taxon>
        <taxon>Pseudomonadati</taxon>
        <taxon>Pseudomonadota</taxon>
        <taxon>Gammaproteobacteria</taxon>
        <taxon>Lysobacterales</taxon>
        <taxon>Lysobacteraceae</taxon>
        <taxon>Luteimonas</taxon>
    </lineage>
</organism>
<dbReference type="AlphaFoldDB" id="A0A5D4XQD0"/>
<evidence type="ECO:0000259" key="15">
    <source>
        <dbReference type="Pfam" id="PF07715"/>
    </source>
</evidence>
<evidence type="ECO:0000256" key="8">
    <source>
        <dbReference type="ARBA" id="ARBA00023136"/>
    </source>
</evidence>
<dbReference type="EMBL" id="VTFT01000001">
    <property type="protein sequence ID" value="TYT26846.1"/>
    <property type="molecule type" value="Genomic_DNA"/>
</dbReference>
<evidence type="ECO:0000256" key="2">
    <source>
        <dbReference type="ARBA" id="ARBA00022448"/>
    </source>
</evidence>
<evidence type="ECO:0000256" key="5">
    <source>
        <dbReference type="ARBA" id="ARBA00022729"/>
    </source>
</evidence>
<dbReference type="PROSITE" id="PS00430">
    <property type="entry name" value="TONB_DEPENDENT_REC_1"/>
    <property type="match status" value="1"/>
</dbReference>
<sequence>MHRSLPAAIAAALLLSASTLSGAARADAAATDLDTVLVTATRSELRLADSLVPAQVIERTEIERSQARDLIELLRGRAGIDVGNTGGRGKLSSLFLRGTESDHVLVLVDGVKMNSATAGMAAIQDLPLAQIERIEIIRGPRSSLYGSEAIGGVIQVFTRGSQAQGFSPYASVGGGSHDAREASAGFDHRGERGWIGAHGAYDSTEGFNACRGSGALFQGCFTDEPDDDGYRNTSITLRGGYRFGEALVLDGQFLQADAENEFDGSWTNRSRIRQQVTGARLRHAPGDGRLALSLALARNVDRSDDFLDALPRSDFQTRRDSASVQADVQLAADHLLSLGIDHGNDRVDSATAYAVDERDNTGVFLAYGGQAGAQRFQASVRHDDNEQFGSHVTGALGWGTAFDNGLRLTGSLGTGFKAPTFNDLYYPGSESPDLRPEESTSLNLGLSRIAQGHHWSFDVYESRIDDLIVFVYPPPDYRGVGSNVDQARIRGAEFAFGTTLAGIDVSLQLSHTDPRDRSGGANDGNLLARRARTTGRLDLDRDFGPLRAGITVQGAGSRYDDPANTVRLGGHATTDLRLEYALHRDWTLLARASNVFDRQYETVAWYYQPGREYHVALRWRPAR</sequence>
<accession>A0A5D4XQD0</accession>
<evidence type="ECO:0000256" key="13">
    <source>
        <dbReference type="SAM" id="SignalP"/>
    </source>
</evidence>
<evidence type="ECO:0000313" key="16">
    <source>
        <dbReference type="EMBL" id="TYT26846.1"/>
    </source>
</evidence>
<comment type="caution">
    <text evidence="16">The sequence shown here is derived from an EMBL/GenBank/DDBJ whole genome shotgun (WGS) entry which is preliminary data.</text>
</comment>
<dbReference type="OrthoDB" id="9764669at2"/>
<dbReference type="InterPro" id="IPR000531">
    <property type="entry name" value="Beta-barrel_TonB"/>
</dbReference>
<dbReference type="PANTHER" id="PTHR30069:SF53">
    <property type="entry name" value="COLICIN I RECEPTOR-RELATED"/>
    <property type="match status" value="1"/>
</dbReference>
<evidence type="ECO:0000256" key="11">
    <source>
        <dbReference type="PROSITE-ProRule" id="PRU10143"/>
    </source>
</evidence>
<evidence type="ECO:0000256" key="10">
    <source>
        <dbReference type="PROSITE-ProRule" id="PRU01360"/>
    </source>
</evidence>
<keyword evidence="2 10" id="KW-0813">Transport</keyword>
<keyword evidence="16" id="KW-0675">Receptor</keyword>
<evidence type="ECO:0000256" key="1">
    <source>
        <dbReference type="ARBA" id="ARBA00004571"/>
    </source>
</evidence>
<dbReference type="InterPro" id="IPR012910">
    <property type="entry name" value="Plug_dom"/>
</dbReference>
<evidence type="ECO:0000256" key="3">
    <source>
        <dbReference type="ARBA" id="ARBA00022452"/>
    </source>
</evidence>
<evidence type="ECO:0000256" key="7">
    <source>
        <dbReference type="ARBA" id="ARBA00023077"/>
    </source>
</evidence>
<proteinExistence type="inferred from homology"/>
<keyword evidence="4 10" id="KW-0812">Transmembrane</keyword>
<comment type="similarity">
    <text evidence="10 12">Belongs to the TonB-dependent receptor family.</text>
</comment>
<dbReference type="GO" id="GO:0006811">
    <property type="term" value="P:monoatomic ion transport"/>
    <property type="evidence" value="ECO:0007669"/>
    <property type="project" value="UniProtKB-KW"/>
</dbReference>
<feature type="chain" id="PRO_5022927304" evidence="13">
    <location>
        <begin position="24"/>
        <end position="623"/>
    </location>
</feature>
<keyword evidence="9 10" id="KW-0998">Cell outer membrane</keyword>
<gene>
    <name evidence="16" type="ORF">FZO89_11575</name>
</gene>
<dbReference type="SUPFAM" id="SSF56935">
    <property type="entry name" value="Porins"/>
    <property type="match status" value="1"/>
</dbReference>
<protein>
    <submittedName>
        <fullName evidence="16">TonB-dependent receptor</fullName>
    </submittedName>
</protein>
<feature type="domain" description="TonB-dependent receptor plug" evidence="15">
    <location>
        <begin position="48"/>
        <end position="153"/>
    </location>
</feature>
<dbReference type="CDD" id="cd01347">
    <property type="entry name" value="ligand_gated_channel"/>
    <property type="match status" value="1"/>
</dbReference>
<dbReference type="Pfam" id="PF00593">
    <property type="entry name" value="TonB_dep_Rec_b-barrel"/>
    <property type="match status" value="1"/>
</dbReference>
<keyword evidence="6" id="KW-0406">Ion transport</keyword>
<dbReference type="InterPro" id="IPR037066">
    <property type="entry name" value="Plug_dom_sf"/>
</dbReference>
<keyword evidence="3 10" id="KW-1134">Transmembrane beta strand</keyword>
<dbReference type="Proteomes" id="UP000324973">
    <property type="component" value="Unassembled WGS sequence"/>
</dbReference>
<comment type="subcellular location">
    <subcellularLocation>
        <location evidence="1 10">Cell outer membrane</location>
        <topology evidence="1 10">Multi-pass membrane protein</topology>
    </subcellularLocation>
</comment>
<dbReference type="PROSITE" id="PS52016">
    <property type="entry name" value="TONB_DEPENDENT_REC_3"/>
    <property type="match status" value="1"/>
</dbReference>
<feature type="short sequence motif" description="TonB box" evidence="11">
    <location>
        <begin position="35"/>
        <end position="41"/>
    </location>
</feature>
<dbReference type="GO" id="GO:0009279">
    <property type="term" value="C:cell outer membrane"/>
    <property type="evidence" value="ECO:0007669"/>
    <property type="project" value="UniProtKB-SubCell"/>
</dbReference>
<dbReference type="GO" id="GO:0015889">
    <property type="term" value="P:cobalamin transport"/>
    <property type="evidence" value="ECO:0007669"/>
    <property type="project" value="TreeGrafter"/>
</dbReference>
<keyword evidence="5 13" id="KW-0732">Signal</keyword>
<keyword evidence="8 10" id="KW-0472">Membrane</keyword>
<evidence type="ECO:0000256" key="12">
    <source>
        <dbReference type="RuleBase" id="RU003357"/>
    </source>
</evidence>
<dbReference type="InterPro" id="IPR036942">
    <property type="entry name" value="Beta-barrel_TonB_sf"/>
</dbReference>
<dbReference type="InterPro" id="IPR010916">
    <property type="entry name" value="TonB_box_CS"/>
</dbReference>
<evidence type="ECO:0000259" key="14">
    <source>
        <dbReference type="Pfam" id="PF00593"/>
    </source>
</evidence>
<feature type="signal peptide" evidence="13">
    <location>
        <begin position="1"/>
        <end position="23"/>
    </location>
</feature>
<feature type="domain" description="TonB-dependent receptor-like beta-barrel" evidence="14">
    <location>
        <begin position="227"/>
        <end position="595"/>
    </location>
</feature>
<keyword evidence="17" id="KW-1185">Reference proteome</keyword>
<dbReference type="InterPro" id="IPR039426">
    <property type="entry name" value="TonB-dep_rcpt-like"/>
</dbReference>